<evidence type="ECO:0008006" key="4">
    <source>
        <dbReference type="Google" id="ProtNLM"/>
    </source>
</evidence>
<evidence type="ECO:0000313" key="3">
    <source>
        <dbReference type="EMBL" id="CAD9094678.1"/>
    </source>
</evidence>
<evidence type="ECO:0000259" key="1">
    <source>
        <dbReference type="PROSITE" id="PS50004"/>
    </source>
</evidence>
<dbReference type="Pfam" id="PF00168">
    <property type="entry name" value="C2"/>
    <property type="match status" value="1"/>
</dbReference>
<feature type="domain" description="PDZ" evidence="2">
    <location>
        <begin position="183"/>
        <end position="241"/>
    </location>
</feature>
<dbReference type="InterPro" id="IPR035892">
    <property type="entry name" value="C2_domain_sf"/>
</dbReference>
<organism evidence="3">
    <name type="scientific">Alexandrium catenella</name>
    <name type="common">Red tide dinoflagellate</name>
    <name type="synonym">Gonyaulax catenella</name>
    <dbReference type="NCBI Taxonomy" id="2925"/>
    <lineage>
        <taxon>Eukaryota</taxon>
        <taxon>Sar</taxon>
        <taxon>Alveolata</taxon>
        <taxon>Dinophyceae</taxon>
        <taxon>Gonyaulacales</taxon>
        <taxon>Pyrocystaceae</taxon>
        <taxon>Alexandrium</taxon>
    </lineage>
</organism>
<evidence type="ECO:0000259" key="2">
    <source>
        <dbReference type="PROSITE" id="PS50106"/>
    </source>
</evidence>
<dbReference type="Gene3D" id="2.60.40.150">
    <property type="entry name" value="C2 domain"/>
    <property type="match status" value="1"/>
</dbReference>
<reference evidence="3" key="1">
    <citation type="submission" date="2021-01" db="EMBL/GenBank/DDBJ databases">
        <authorList>
            <person name="Corre E."/>
            <person name="Pelletier E."/>
            <person name="Niang G."/>
            <person name="Scheremetjew M."/>
            <person name="Finn R."/>
            <person name="Kale V."/>
            <person name="Holt S."/>
            <person name="Cochrane G."/>
            <person name="Meng A."/>
            <person name="Brown T."/>
            <person name="Cohen L."/>
        </authorList>
    </citation>
    <scope>NUCLEOTIDE SEQUENCE</scope>
    <source>
        <strain evidence="3">OF101</strain>
    </source>
</reference>
<dbReference type="InterPro" id="IPR001478">
    <property type="entry name" value="PDZ"/>
</dbReference>
<dbReference type="AlphaFoldDB" id="A0A7S1PPI9"/>
<protein>
    <recommendedName>
        <fullName evidence="4">C2 domain-containing protein</fullName>
    </recommendedName>
</protein>
<name>A0A7S1PPI9_ALECA</name>
<dbReference type="SUPFAM" id="SSF49562">
    <property type="entry name" value="C2 domain (Calcium/lipid-binding domain, CaLB)"/>
    <property type="match status" value="1"/>
</dbReference>
<proteinExistence type="predicted"/>
<dbReference type="CDD" id="cd00030">
    <property type="entry name" value="C2"/>
    <property type="match status" value="1"/>
</dbReference>
<dbReference type="InterPro" id="IPR000008">
    <property type="entry name" value="C2_dom"/>
</dbReference>
<feature type="domain" description="C2" evidence="1">
    <location>
        <begin position="31"/>
        <end position="144"/>
    </location>
</feature>
<dbReference type="PROSITE" id="PS50004">
    <property type="entry name" value="C2"/>
    <property type="match status" value="1"/>
</dbReference>
<dbReference type="EMBL" id="HBGE01007427">
    <property type="protein sequence ID" value="CAD9094678.1"/>
    <property type="molecule type" value="Transcribed_RNA"/>
</dbReference>
<sequence>MGNTACCGEEKNTAPAELVEAVAFAAGAPAPKEESAAGVEPDTPVPLMVVIVGACGLKSEDSLCEAYCTCQIRGRGGSVVQTEGRSLRADPEWNQEFELADYEKGDSLEFAVFSAKPGSTDETLGKALLSLEEIRPGYAGHLALLESKLGAYLSVKAAVGGDYPEMPETMGEGALADNTDEYKISVAKTTRDSKIGVDIVPQGESALRVKRIKEGLIMKWNGEHEQDVQVEPGDWIVAVNGFRGAADGLLARISRDTTLEIVLRRVPG</sequence>
<dbReference type="PROSITE" id="PS50106">
    <property type="entry name" value="PDZ"/>
    <property type="match status" value="1"/>
</dbReference>
<gene>
    <name evidence="3" type="ORF">ACAT0790_LOCUS4464</name>
</gene>
<dbReference type="SMART" id="SM00239">
    <property type="entry name" value="C2"/>
    <property type="match status" value="1"/>
</dbReference>
<accession>A0A7S1PPI9</accession>